<dbReference type="SUPFAM" id="SSF51735">
    <property type="entry name" value="NAD(P)-binding Rossmann-fold domains"/>
    <property type="match status" value="1"/>
</dbReference>
<reference evidence="2" key="2">
    <citation type="submission" date="2022-09" db="EMBL/GenBank/DDBJ databases">
        <authorList>
            <person name="De Moura G.S."/>
            <person name="Carvalho E."/>
            <person name="Ramos Sanchez E.M."/>
            <person name="Sellera F.P."/>
            <person name="Marques M.F.S."/>
            <person name="Heinemann M.B."/>
            <person name="De Vliegher S."/>
            <person name="Souza F.N."/>
            <person name="Mota R.A."/>
        </authorList>
    </citation>
    <scope>NUCLEOTIDE SEQUENCE</scope>
    <source>
        <strain evidence="2">BR656</strain>
    </source>
</reference>
<sequence length="464" mass="53309">MARILLTGASGYIGSNLMKKLKVENEIIAISRNIENKVDEKNVTWKKADIFSLIDVENVMKDIDIAIYLVHSMMPNSKLTQAKFEDMDFLLADNFGRAAKKEGVKHIIYMSGLIPKEDNLSRHLESRLECEKVLGSYGVPVSTLRAGLIVGSNGSSYPILKKLTQRLPLLLLPKWANNITHPIYIDDVINSITKVVSRRPKLNESIDVGGPDELTYKDLFKQTASVLNKKMPMFNLPIIPLILSKYWIRLISGEKKEIVYPLMDSLVHNMRMDNKNYIEGISDGKTTFKESVKLALKNESSSKKKKNKSKTIKNVKSVQRFRIPTHMTIEDIANDYMEWLNNLNNKIISTKYINGRYMISLFPIKNPILILEKSDSRSDVNRQLLYITGGGFSKNKNKGRARMEFRRVLNKNECIVAIHEYEPTLPWIIYKLTQARIHLYVMTLYNIHLKSIEYKVNKLNLDKI</sequence>
<dbReference type="Proteomes" id="UP001176210">
    <property type="component" value="Unassembled WGS sequence"/>
</dbReference>
<reference evidence="2" key="3">
    <citation type="journal article" date="2023" name="Vet. Microbiol.">
        <title>Emergence of livestock-associated Mammaliicoccus sciuri ST71 co-harbouring mecA and mecC genes in Brazil.</title>
        <authorList>
            <person name="de Moura G.S."/>
            <person name="de Carvalho E."/>
            <person name="Ramos Sanchez E.M."/>
            <person name="Sellera F.P."/>
            <person name="Marques M.F.S."/>
            <person name="Heinemann M.B."/>
            <person name="De Vliegher S."/>
            <person name="Souza F.N."/>
            <person name="Mota R.A."/>
        </authorList>
    </citation>
    <scope>NUCLEOTIDE SEQUENCE</scope>
    <source>
        <strain evidence="2">BR656</strain>
    </source>
</reference>
<evidence type="ECO:0000313" key="4">
    <source>
        <dbReference type="Proteomes" id="UP000640299"/>
    </source>
</evidence>
<dbReference type="AlphaFoldDB" id="A0AB37HRP9"/>
<dbReference type="InterPro" id="IPR036291">
    <property type="entry name" value="NAD(P)-bd_dom_sf"/>
</dbReference>
<dbReference type="InterPro" id="IPR051207">
    <property type="entry name" value="ComplexI_NDUFA9_subunit"/>
</dbReference>
<dbReference type="GO" id="GO:0044877">
    <property type="term" value="F:protein-containing complex binding"/>
    <property type="evidence" value="ECO:0007669"/>
    <property type="project" value="TreeGrafter"/>
</dbReference>
<dbReference type="EMBL" id="JAPNQM010000004">
    <property type="protein sequence ID" value="MDL0117124.1"/>
    <property type="molecule type" value="Genomic_DNA"/>
</dbReference>
<gene>
    <name evidence="3" type="ORF">JRU67_00505</name>
    <name evidence="2" type="ORF">OWO77_09135</name>
</gene>
<evidence type="ECO:0000313" key="2">
    <source>
        <dbReference type="EMBL" id="MDL0117124.1"/>
    </source>
</evidence>
<evidence type="ECO:0000313" key="3">
    <source>
        <dbReference type="EMBL" id="QRN91354.1"/>
    </source>
</evidence>
<dbReference type="Proteomes" id="UP000640299">
    <property type="component" value="Chromosome"/>
</dbReference>
<dbReference type="Pfam" id="PF13460">
    <property type="entry name" value="NAD_binding_10"/>
    <property type="match status" value="1"/>
</dbReference>
<dbReference type="EMBL" id="CP069389">
    <property type="protein sequence ID" value="QRN91354.1"/>
    <property type="molecule type" value="Genomic_DNA"/>
</dbReference>
<dbReference type="InterPro" id="IPR016040">
    <property type="entry name" value="NAD(P)-bd_dom"/>
</dbReference>
<organism evidence="3 4">
    <name type="scientific">Mammaliicoccus sciuri</name>
    <name type="common">Staphylococcus sciuri</name>
    <dbReference type="NCBI Taxonomy" id="1296"/>
    <lineage>
        <taxon>Bacteria</taxon>
        <taxon>Bacillati</taxon>
        <taxon>Bacillota</taxon>
        <taxon>Bacilli</taxon>
        <taxon>Bacillales</taxon>
        <taxon>Staphylococcaceae</taxon>
        <taxon>Mammaliicoccus</taxon>
    </lineage>
</organism>
<dbReference type="RefSeq" id="WP_058611747.1">
    <property type="nucleotide sequence ID" value="NZ_CP065960.1"/>
</dbReference>
<dbReference type="PANTHER" id="PTHR12126">
    <property type="entry name" value="NADH-UBIQUINONE OXIDOREDUCTASE 39 KDA SUBUNIT-RELATED"/>
    <property type="match status" value="1"/>
</dbReference>
<dbReference type="PANTHER" id="PTHR12126:SF11">
    <property type="entry name" value="NADH DEHYDROGENASE [UBIQUINONE] 1 ALPHA SUBCOMPLEX SUBUNIT 9, MITOCHONDRIAL"/>
    <property type="match status" value="1"/>
</dbReference>
<evidence type="ECO:0000259" key="1">
    <source>
        <dbReference type="Pfam" id="PF13460"/>
    </source>
</evidence>
<keyword evidence="5" id="KW-1185">Reference proteome</keyword>
<accession>A0AB37HRP9</accession>
<dbReference type="Gene3D" id="3.40.50.720">
    <property type="entry name" value="NAD(P)-binding Rossmann-like Domain"/>
    <property type="match status" value="1"/>
</dbReference>
<evidence type="ECO:0000313" key="5">
    <source>
        <dbReference type="Proteomes" id="UP001176210"/>
    </source>
</evidence>
<feature type="domain" description="NAD(P)-binding" evidence="1">
    <location>
        <begin position="8"/>
        <end position="113"/>
    </location>
</feature>
<protein>
    <submittedName>
        <fullName evidence="3">NAD(P)H-binding protein</fullName>
    </submittedName>
</protein>
<proteinExistence type="predicted"/>
<name>A0AB37HRP9_MAMSC</name>
<reference evidence="3" key="1">
    <citation type="submission" date="2021-02" db="EMBL/GenBank/DDBJ databases">
        <title>cfr and optrA-positive Staphylococcus spp.</title>
        <authorList>
            <person name="Chen L."/>
        </authorList>
    </citation>
    <scope>NUCLEOTIDE SEQUENCE</scope>
    <source>
        <strain evidence="3">GDQ20D70P</strain>
    </source>
</reference>